<name>A0A4S8R8T8_9HELO</name>
<feature type="domain" description="2EXR" evidence="2">
    <location>
        <begin position="316"/>
        <end position="446"/>
    </location>
</feature>
<accession>A0A4S8R8T8</accession>
<dbReference type="InterPro" id="IPR045518">
    <property type="entry name" value="2EXR"/>
</dbReference>
<dbReference type="EMBL" id="PQXL01000069">
    <property type="protein sequence ID" value="THV52755.1"/>
    <property type="molecule type" value="Genomic_DNA"/>
</dbReference>
<sequence length="680" mass="77098">MKFILSLSLSLMGLGLSVAHTFMDSHVEVLTTTRVKQSSIISSLSLLPIVQDIALLAILPTLGIYTPALIGIGIMSSNVQANSFETAAGLSSDLHWKTSPIDRRRAHPRDVSVVATSIEHKNSYHVAVVLIKRFADLIKRLNGQHAEFESSGHLPKFAALGRGNADKGESTCIDPHESSTDLGEQYHVIKSDLKIRRNGNTFQSDIRQEMASTSLCTDTTEGLDHMDIDGSGIDGVGEGANVTNTVGMDNDVSMGMDQPADAEGAACTCESSGQQNGLYNTSSVKECLQSLTITPAMASTNCTQNIAQPPPQPGTFHRFRDFPAEVRCMIWKYHAEDEEDFGEPRTLTIIAKFSGENVKNNTRCNYVMELLHRMELTDEYNTRSFQKNVKFPWTAQPAPSYKMPASLYVNKEARYVGQDLYSKSHFLMSILETEEPVYFREDLDILHFSDWFTFNTFCVQFAFVQTKETSIRLAMKANRRVIIPYDEEDIPLHLRCVVCKHNNRGWHRPNPCVKCQDMNPRERLDDYIKNVAVGTESFGLSERINAEKFAVKQTQRMQKLRIKALQYMDWGFNKLNTLVLGMDSHLVSDTIHQRRTKWVEDRWRFKEDIMTYLTNKAFEEVEFLSKKEFIERFGDWDPRIELGWNLDKSLIESPITGLTPTVPNVVEEYLTSDIRAERKK</sequence>
<evidence type="ECO:0000259" key="2">
    <source>
        <dbReference type="Pfam" id="PF20150"/>
    </source>
</evidence>
<dbReference type="PANTHER" id="PTHR35910:SF6">
    <property type="entry name" value="2EXR DOMAIN-CONTAINING PROTEIN"/>
    <property type="match status" value="1"/>
</dbReference>
<organism evidence="3 4">
    <name type="scientific">Botrytis galanthina</name>
    <dbReference type="NCBI Taxonomy" id="278940"/>
    <lineage>
        <taxon>Eukaryota</taxon>
        <taxon>Fungi</taxon>
        <taxon>Dikarya</taxon>
        <taxon>Ascomycota</taxon>
        <taxon>Pezizomycotina</taxon>
        <taxon>Leotiomycetes</taxon>
        <taxon>Helotiales</taxon>
        <taxon>Sclerotiniaceae</taxon>
        <taxon>Botrytis</taxon>
    </lineage>
</organism>
<feature type="signal peptide" evidence="1">
    <location>
        <begin position="1"/>
        <end position="19"/>
    </location>
</feature>
<proteinExistence type="predicted"/>
<evidence type="ECO:0000313" key="3">
    <source>
        <dbReference type="EMBL" id="THV52755.1"/>
    </source>
</evidence>
<protein>
    <recommendedName>
        <fullName evidence="2">2EXR domain-containing protein</fullName>
    </recommendedName>
</protein>
<keyword evidence="1" id="KW-0732">Signal</keyword>
<dbReference type="AlphaFoldDB" id="A0A4S8R8T8"/>
<comment type="caution">
    <text evidence="3">The sequence shown here is derived from an EMBL/GenBank/DDBJ whole genome shotgun (WGS) entry which is preliminary data.</text>
</comment>
<feature type="chain" id="PRO_5020600251" description="2EXR domain-containing protein" evidence="1">
    <location>
        <begin position="20"/>
        <end position="680"/>
    </location>
</feature>
<dbReference type="Proteomes" id="UP000308671">
    <property type="component" value="Unassembled WGS sequence"/>
</dbReference>
<dbReference type="PANTHER" id="PTHR35910">
    <property type="entry name" value="2EXR DOMAIN-CONTAINING PROTEIN"/>
    <property type="match status" value="1"/>
</dbReference>
<evidence type="ECO:0000313" key="4">
    <source>
        <dbReference type="Proteomes" id="UP000308671"/>
    </source>
</evidence>
<gene>
    <name evidence="3" type="ORF">BGAL_0069g00060</name>
</gene>
<dbReference type="Pfam" id="PF20150">
    <property type="entry name" value="2EXR"/>
    <property type="match status" value="1"/>
</dbReference>
<keyword evidence="4" id="KW-1185">Reference proteome</keyword>
<evidence type="ECO:0000256" key="1">
    <source>
        <dbReference type="SAM" id="SignalP"/>
    </source>
</evidence>
<reference evidence="3 4" key="1">
    <citation type="submission" date="2017-12" db="EMBL/GenBank/DDBJ databases">
        <title>Comparative genomics of Botrytis spp.</title>
        <authorList>
            <person name="Valero-Jimenez C.A."/>
            <person name="Tapia P."/>
            <person name="Veloso J."/>
            <person name="Silva-Moreno E."/>
            <person name="Staats M."/>
            <person name="Valdes J.H."/>
            <person name="Van Kan J.A.L."/>
        </authorList>
    </citation>
    <scope>NUCLEOTIDE SEQUENCE [LARGE SCALE GENOMIC DNA]</scope>
    <source>
        <strain evidence="3 4">MUCL435</strain>
    </source>
</reference>
<dbReference type="OrthoDB" id="3541561at2759"/>